<dbReference type="RefSeq" id="WP_310136913.1">
    <property type="nucleotide sequence ID" value="NZ_JAVDTR010000002.1"/>
</dbReference>
<evidence type="ECO:0000313" key="3">
    <source>
        <dbReference type="Proteomes" id="UP001254832"/>
    </source>
</evidence>
<keyword evidence="1" id="KW-0732">Signal</keyword>
<feature type="chain" id="PRO_5042892805" evidence="1">
    <location>
        <begin position="23"/>
        <end position="138"/>
    </location>
</feature>
<reference evidence="2" key="1">
    <citation type="submission" date="2023-07" db="EMBL/GenBank/DDBJ databases">
        <title>Sorghum-associated microbial communities from plants grown in Nebraska, USA.</title>
        <authorList>
            <person name="Schachtman D."/>
        </authorList>
    </citation>
    <scope>NUCLEOTIDE SEQUENCE</scope>
    <source>
        <strain evidence="2">BE80</strain>
    </source>
</reference>
<organism evidence="2 3">
    <name type="scientific">Paenibacillus amylolyticus</name>
    <dbReference type="NCBI Taxonomy" id="1451"/>
    <lineage>
        <taxon>Bacteria</taxon>
        <taxon>Bacillati</taxon>
        <taxon>Bacillota</taxon>
        <taxon>Bacilli</taxon>
        <taxon>Bacillales</taxon>
        <taxon>Paenibacillaceae</taxon>
        <taxon>Paenibacillus</taxon>
    </lineage>
</organism>
<evidence type="ECO:0000313" key="2">
    <source>
        <dbReference type="EMBL" id="MDR6722528.1"/>
    </source>
</evidence>
<protein>
    <submittedName>
        <fullName evidence="2">Uncharacterized protein</fullName>
    </submittedName>
</protein>
<gene>
    <name evidence="2" type="ORF">J2W91_000976</name>
</gene>
<sequence length="138" mass="14979">MNMKRVIIVGTMIVTMSFAGTAWSKSAITPIPLAKWSIISMNATEQSEQNEDALLHALNQTTDVALVRDLYAGKSLRMIAEANDGDIDAVIELQVAELSKQLDERLANGSISLEQHTAQQAELTSLVTESANTSYLSI</sequence>
<evidence type="ECO:0000256" key="1">
    <source>
        <dbReference type="SAM" id="SignalP"/>
    </source>
</evidence>
<feature type="signal peptide" evidence="1">
    <location>
        <begin position="1"/>
        <end position="22"/>
    </location>
</feature>
<name>A0AAP5GXR5_PAEAM</name>
<proteinExistence type="predicted"/>
<dbReference type="EMBL" id="JAVDTR010000002">
    <property type="protein sequence ID" value="MDR6722528.1"/>
    <property type="molecule type" value="Genomic_DNA"/>
</dbReference>
<dbReference type="AlphaFoldDB" id="A0AAP5GXR5"/>
<accession>A0AAP5GXR5</accession>
<comment type="caution">
    <text evidence="2">The sequence shown here is derived from an EMBL/GenBank/DDBJ whole genome shotgun (WGS) entry which is preliminary data.</text>
</comment>
<dbReference type="Proteomes" id="UP001254832">
    <property type="component" value="Unassembled WGS sequence"/>
</dbReference>